<feature type="region of interest" description="Disordered" evidence="1">
    <location>
        <begin position="68"/>
        <end position="93"/>
    </location>
</feature>
<dbReference type="RefSeq" id="WP_139203806.1">
    <property type="nucleotide sequence ID" value="NZ_FOCX01000107.1"/>
</dbReference>
<dbReference type="Proteomes" id="UP000198775">
    <property type="component" value="Unassembled WGS sequence"/>
</dbReference>
<reference evidence="3" key="1">
    <citation type="submission" date="2016-10" db="EMBL/GenBank/DDBJ databases">
        <authorList>
            <person name="Varghese N."/>
            <person name="Submissions S."/>
        </authorList>
    </citation>
    <scope>NUCLEOTIDE SEQUENCE [LARGE SCALE GENOMIC DNA]</scope>
    <source>
        <strain evidence="3">IBRC-M 10043</strain>
    </source>
</reference>
<feature type="region of interest" description="Disordered" evidence="1">
    <location>
        <begin position="1"/>
        <end position="56"/>
    </location>
</feature>
<evidence type="ECO:0000313" key="2">
    <source>
        <dbReference type="EMBL" id="SEP34219.1"/>
    </source>
</evidence>
<feature type="non-terminal residue" evidence="2">
    <location>
        <position position="138"/>
    </location>
</feature>
<protein>
    <submittedName>
        <fullName evidence="2">Uncharacterized protein</fullName>
    </submittedName>
</protein>
<gene>
    <name evidence="2" type="ORF">SAMN05216388_11072</name>
</gene>
<sequence length="138" mass="15879">MDPRDLDQGVQEQPITRMPAPEGDRPETSDGHEMKRYKKDDLRKSSDVRQGSLGEVADIVGERDKVTTKNVAREMAESREVNEADALIDHRERHDERCATQMGEEARLNLSRRPGETLEQYETRLAEQRVHQDDHETA</sequence>
<proteinExistence type="predicted"/>
<dbReference type="AlphaFoldDB" id="A0A1H8X2W3"/>
<evidence type="ECO:0000256" key="1">
    <source>
        <dbReference type="SAM" id="MobiDB-lite"/>
    </source>
</evidence>
<feature type="compositionally biased region" description="Basic and acidic residues" evidence="1">
    <location>
        <begin position="22"/>
        <end position="47"/>
    </location>
</feature>
<organism evidence="2 3">
    <name type="scientific">Halorientalis persicus</name>
    <dbReference type="NCBI Taxonomy" id="1367881"/>
    <lineage>
        <taxon>Archaea</taxon>
        <taxon>Methanobacteriati</taxon>
        <taxon>Methanobacteriota</taxon>
        <taxon>Stenosarchaea group</taxon>
        <taxon>Halobacteria</taxon>
        <taxon>Halobacteriales</taxon>
        <taxon>Haloarculaceae</taxon>
        <taxon>Halorientalis</taxon>
    </lineage>
</organism>
<keyword evidence="3" id="KW-1185">Reference proteome</keyword>
<evidence type="ECO:0000313" key="3">
    <source>
        <dbReference type="Proteomes" id="UP000198775"/>
    </source>
</evidence>
<accession>A0A1H8X2W3</accession>
<name>A0A1H8X2W3_9EURY</name>
<dbReference type="EMBL" id="FOCX01000107">
    <property type="protein sequence ID" value="SEP34219.1"/>
    <property type="molecule type" value="Genomic_DNA"/>
</dbReference>